<dbReference type="SMART" id="SM00061">
    <property type="entry name" value="MATH"/>
    <property type="match status" value="1"/>
</dbReference>
<dbReference type="InterPro" id="IPR038765">
    <property type="entry name" value="Papain-like_cys_pep_sf"/>
</dbReference>
<dbReference type="InterPro" id="IPR018200">
    <property type="entry name" value="USP_CS"/>
</dbReference>
<dbReference type="PROSITE" id="PS50144">
    <property type="entry name" value="MATH"/>
    <property type="match status" value="1"/>
</dbReference>
<sequence length="1053" mass="121614">MSFESEQDLTVYRLPDEYLSFAEEFFPALTEPIDGTFVSVWEINKLSELLSDPEVIGSTFKTNEYKWNVSLCLNSSNDCLSIYLNNEDLSKGELGHDICAQVMLCIVNPTDYTQFRYQAFQHRFNTYEPNLGFPDYENLESLLTGDTAIVVEDSVNIICIVRLVHDATGILWHKFIGYDSKQTTGHVGLYNQGATCYMNSLFQSLFFTNLYRKVIFEIPTENDDPNKSIVLALQRLFYHLQFSDAAVSTTELTNSFGWNSADAFRQHDVQEFNRLLQDSIEKKMKNTPAPDAIKQLFVGKMKSYVKCIYVDYESSRIEEYYDIQLNVKGCKDLESSFQAYISEEVLQGDNKYSAADHGLQDAKKGVLFDSFPPVLHLQLKRFEYDMVTDNMVKINDRHEFPEKINLRPFLSESMENPQVYVLHGVLVHTGNLTGGHYYSFVRPKKDNKWFKFDDDRVTPASLQQVFEANFGGDDSSPIHTSAYMLVYIRQSFQDKVLAPVTSQDIPTHLVERIKQENLLNQMIRKQRSEQHLYMKAYIADLYSFTANTSSGFIDFEEASSTIVQVKHVLKNRPLKSVLLDYATERGINAGHLRLWNLANRMNGWVQLDGLFSDAELDTSTEMVCQAKSNYPFLRVYIEHVTIQNQAWFPLDTYTMILVFVKLFDPVTRTIRSVGSLYVPKVGLVSDITNELLQRADQSRETNIDVYEECGPGLIQKLEMDKTFESYGIIDGDIIVFQVKASEEDTKPNAIEYINFLHNRMPITFKSKKEPHTSVTLELLKSMKYDDIVFQLGHVINWDPERLVLILPDNYGKVGRDVKKMERMTLLDISLVIPRSNVNNQLYYDTLPISLSEYETKKLIPVCVCYPSLNQFKYYQVLLPKLANCLSLSRSIASSYTKESGVNLRVFQVNQDKLVKVFKAEEIIESDEKLPIYAEIVPKEEFNIGDQDFFISVYHYQKELTQTHSVPFKFLVIKDEVFYDTRKRLQARCGLNDELWNQVHFYIVKKFGTIIIDRDNYRLSDHSFKPDELLGLDHTDPLGKYSTTILDKALYIKD</sequence>
<dbReference type="InterPro" id="IPR008974">
    <property type="entry name" value="TRAF-like"/>
</dbReference>
<evidence type="ECO:0000259" key="9">
    <source>
        <dbReference type="PROSITE" id="PS50235"/>
    </source>
</evidence>
<feature type="domain" description="MATH" evidence="8">
    <location>
        <begin position="36"/>
        <end position="161"/>
    </location>
</feature>
<comment type="similarity">
    <text evidence="2">Belongs to the peptidase C19 family.</text>
</comment>
<keyword evidence="5" id="KW-0833">Ubl conjugation pathway</keyword>
<evidence type="ECO:0000256" key="3">
    <source>
        <dbReference type="ARBA" id="ARBA00012759"/>
    </source>
</evidence>
<dbReference type="PANTHER" id="PTHR24006:SF644">
    <property type="entry name" value="UBIQUITIN CARBOXYL-TERMINAL HYDROLASE 7"/>
    <property type="match status" value="1"/>
</dbReference>
<keyword evidence="6" id="KW-0378">Hydrolase</keyword>
<dbReference type="Gene3D" id="2.60.210.10">
    <property type="entry name" value="Apoptosis, Tumor Necrosis Factor Receptor Associated Protein 2, Chain A"/>
    <property type="match status" value="1"/>
</dbReference>
<dbReference type="InterPro" id="IPR002083">
    <property type="entry name" value="MATH/TRAF_dom"/>
</dbReference>
<name>A0ABP9YEK9_9FUNG</name>
<dbReference type="CDD" id="cd02659">
    <property type="entry name" value="peptidase_C19C"/>
    <property type="match status" value="1"/>
</dbReference>
<evidence type="ECO:0000256" key="5">
    <source>
        <dbReference type="ARBA" id="ARBA00022786"/>
    </source>
</evidence>
<gene>
    <name evidence="10" type="ORF">HPULCUR_010872</name>
</gene>
<dbReference type="Pfam" id="PF00443">
    <property type="entry name" value="UCH"/>
    <property type="match status" value="1"/>
</dbReference>
<dbReference type="Gene3D" id="3.10.20.90">
    <property type="entry name" value="Phosphatidylinositol 3-kinase Catalytic Subunit, Chain A, domain 1"/>
    <property type="match status" value="2"/>
</dbReference>
<evidence type="ECO:0000259" key="8">
    <source>
        <dbReference type="PROSITE" id="PS50144"/>
    </source>
</evidence>
<evidence type="ECO:0000256" key="7">
    <source>
        <dbReference type="ARBA" id="ARBA00022807"/>
    </source>
</evidence>
<evidence type="ECO:0000256" key="2">
    <source>
        <dbReference type="ARBA" id="ARBA00009085"/>
    </source>
</evidence>
<comment type="caution">
    <text evidence="10">The sequence shown here is derived from an EMBL/GenBank/DDBJ whole genome shotgun (WGS) entry which is preliminary data.</text>
</comment>
<dbReference type="Proteomes" id="UP001476247">
    <property type="component" value="Unassembled WGS sequence"/>
</dbReference>
<evidence type="ECO:0000313" key="10">
    <source>
        <dbReference type="EMBL" id="GAA5805356.1"/>
    </source>
</evidence>
<dbReference type="EMBL" id="BAABUJ010000044">
    <property type="protein sequence ID" value="GAA5805356.1"/>
    <property type="molecule type" value="Genomic_DNA"/>
</dbReference>
<dbReference type="PANTHER" id="PTHR24006">
    <property type="entry name" value="UBIQUITIN CARBOXYL-TERMINAL HYDROLASE"/>
    <property type="match status" value="1"/>
</dbReference>
<dbReference type="Pfam" id="PF14533">
    <property type="entry name" value="USP7_C2"/>
    <property type="match status" value="1"/>
</dbReference>
<keyword evidence="4" id="KW-0645">Protease</keyword>
<dbReference type="Pfam" id="PF22486">
    <property type="entry name" value="MATH_2"/>
    <property type="match status" value="1"/>
</dbReference>
<evidence type="ECO:0000256" key="1">
    <source>
        <dbReference type="ARBA" id="ARBA00000707"/>
    </source>
</evidence>
<dbReference type="PROSITE" id="PS00972">
    <property type="entry name" value="USP_1"/>
    <property type="match status" value="1"/>
</dbReference>
<dbReference type="PROSITE" id="PS50235">
    <property type="entry name" value="USP_3"/>
    <property type="match status" value="1"/>
</dbReference>
<dbReference type="CDD" id="cd00121">
    <property type="entry name" value="MATH"/>
    <property type="match status" value="1"/>
</dbReference>
<protein>
    <recommendedName>
        <fullName evidence="3">ubiquitinyl hydrolase 1</fullName>
        <ecNumber evidence="3">3.4.19.12</ecNumber>
    </recommendedName>
</protein>
<dbReference type="InterPro" id="IPR028889">
    <property type="entry name" value="USP"/>
</dbReference>
<evidence type="ECO:0000256" key="6">
    <source>
        <dbReference type="ARBA" id="ARBA00022801"/>
    </source>
</evidence>
<evidence type="ECO:0000256" key="4">
    <source>
        <dbReference type="ARBA" id="ARBA00022670"/>
    </source>
</evidence>
<dbReference type="Gene3D" id="3.90.70.10">
    <property type="entry name" value="Cysteine proteinases"/>
    <property type="match status" value="1"/>
</dbReference>
<dbReference type="InterPro" id="IPR050164">
    <property type="entry name" value="Peptidase_C19"/>
</dbReference>
<comment type="catalytic activity">
    <reaction evidence="1">
        <text>Thiol-dependent hydrolysis of ester, thioester, amide, peptide and isopeptide bonds formed by the C-terminal Gly of ubiquitin (a 76-residue protein attached to proteins as an intracellular targeting signal).</text>
        <dbReference type="EC" id="3.4.19.12"/>
    </reaction>
</comment>
<dbReference type="InterPro" id="IPR029346">
    <property type="entry name" value="USP_C"/>
</dbReference>
<keyword evidence="11" id="KW-1185">Reference proteome</keyword>
<evidence type="ECO:0000313" key="11">
    <source>
        <dbReference type="Proteomes" id="UP001476247"/>
    </source>
</evidence>
<organism evidence="10 11">
    <name type="scientific">Helicostylum pulchrum</name>
    <dbReference type="NCBI Taxonomy" id="562976"/>
    <lineage>
        <taxon>Eukaryota</taxon>
        <taxon>Fungi</taxon>
        <taxon>Fungi incertae sedis</taxon>
        <taxon>Mucoromycota</taxon>
        <taxon>Mucoromycotina</taxon>
        <taxon>Mucoromycetes</taxon>
        <taxon>Mucorales</taxon>
        <taxon>Mucorineae</taxon>
        <taxon>Mucoraceae</taxon>
        <taxon>Helicostylum</taxon>
    </lineage>
</organism>
<dbReference type="EC" id="3.4.19.12" evidence="3"/>
<dbReference type="InterPro" id="IPR024729">
    <property type="entry name" value="USP7_ICP0-binding_dom"/>
</dbReference>
<accession>A0ABP9YEK9</accession>
<dbReference type="PROSITE" id="PS00973">
    <property type="entry name" value="USP_2"/>
    <property type="match status" value="1"/>
</dbReference>
<dbReference type="Pfam" id="PF12436">
    <property type="entry name" value="USP7_ICP0_bdg"/>
    <property type="match status" value="1"/>
</dbReference>
<feature type="domain" description="USP" evidence="9">
    <location>
        <begin position="187"/>
        <end position="490"/>
    </location>
</feature>
<dbReference type="SUPFAM" id="SSF54001">
    <property type="entry name" value="Cysteine proteinases"/>
    <property type="match status" value="1"/>
</dbReference>
<reference evidence="10 11" key="1">
    <citation type="submission" date="2024-04" db="EMBL/GenBank/DDBJ databases">
        <title>genome sequences of Mucor flavus KT1a and Helicostylum pulchrum KT1b strains isolation_sourced from the surface of a dry-aged beef.</title>
        <authorList>
            <person name="Toyotome T."/>
            <person name="Hosono M."/>
            <person name="Torimaru M."/>
            <person name="Fukuda K."/>
            <person name="Mikami N."/>
        </authorList>
    </citation>
    <scope>NUCLEOTIDE SEQUENCE [LARGE SCALE GENOMIC DNA]</scope>
    <source>
        <strain evidence="10 11">KT1b</strain>
    </source>
</reference>
<keyword evidence="7" id="KW-0788">Thiol protease</keyword>
<dbReference type="InterPro" id="IPR001394">
    <property type="entry name" value="Peptidase_C19_UCH"/>
</dbReference>
<proteinExistence type="inferred from homology"/>
<dbReference type="SUPFAM" id="SSF49599">
    <property type="entry name" value="TRAF domain-like"/>
    <property type="match status" value="1"/>
</dbReference>